<dbReference type="AlphaFoldDB" id="B8GV97"/>
<dbReference type="OrthoDB" id="9805612at2"/>
<evidence type="ECO:0000313" key="2">
    <source>
        <dbReference type="EMBL" id="ACL73443.1"/>
    </source>
</evidence>
<dbReference type="InterPro" id="IPR050834">
    <property type="entry name" value="Glycosyltransf_2"/>
</dbReference>
<keyword evidence="3" id="KW-1185">Reference proteome</keyword>
<dbReference type="Gene3D" id="3.90.550.10">
    <property type="entry name" value="Spore Coat Polysaccharide Biosynthesis Protein SpsA, Chain A"/>
    <property type="match status" value="1"/>
</dbReference>
<dbReference type="CAZy" id="GT2">
    <property type="family name" value="Glycosyltransferase Family 2"/>
</dbReference>
<proteinExistence type="predicted"/>
<gene>
    <name evidence="2" type="ordered locus">Tgr7_2365</name>
</gene>
<dbReference type="Proteomes" id="UP000002383">
    <property type="component" value="Chromosome"/>
</dbReference>
<sequence length="344" mass="38475">MNEPSVSVIIPAYNCGAFIRRALDSVLAQSDETVEVIVVDDGSTDDTPSILGAYNSRIRLIQQSNQGVAMARNRGIAVARGRWLAFLDADDVWHANKIKNQLRAESQFPDAGLIFTDFRLVDEEECCLVDAAAKSYYGVFRRHDLEWSDIFGQMVTTSDDAVMYYGNCFKSLFLGNFIKTSTVMIRRDCIQNTGAFDASLTTEEDYDLWLKVSLEQPMAYLNMPLVDVRRRPGQLTSLGNAALVAENSARVVTRIADVAGKRLGESVVRQRLSVIYRHLARVRLLAGNHALARQAAQQSLEFKNMDLALFGIMVWSYFPEVLTRWLADGFRATRRLVSMAHGGS</sequence>
<dbReference type="GO" id="GO:0016740">
    <property type="term" value="F:transferase activity"/>
    <property type="evidence" value="ECO:0007669"/>
    <property type="project" value="UniProtKB-KW"/>
</dbReference>
<evidence type="ECO:0000313" key="3">
    <source>
        <dbReference type="Proteomes" id="UP000002383"/>
    </source>
</evidence>
<dbReference type="InterPro" id="IPR001173">
    <property type="entry name" value="Glyco_trans_2-like"/>
</dbReference>
<feature type="domain" description="Glycosyltransferase 2-like" evidence="1">
    <location>
        <begin position="7"/>
        <end position="104"/>
    </location>
</feature>
<protein>
    <submittedName>
        <fullName evidence="2">Glycosyl transferase family protein</fullName>
    </submittedName>
</protein>
<dbReference type="PANTHER" id="PTHR43685">
    <property type="entry name" value="GLYCOSYLTRANSFERASE"/>
    <property type="match status" value="1"/>
</dbReference>
<dbReference type="KEGG" id="tgr:Tgr7_2365"/>
<dbReference type="SUPFAM" id="SSF53448">
    <property type="entry name" value="Nucleotide-diphospho-sugar transferases"/>
    <property type="match status" value="1"/>
</dbReference>
<dbReference type="Pfam" id="PF00535">
    <property type="entry name" value="Glycos_transf_2"/>
    <property type="match status" value="1"/>
</dbReference>
<reference evidence="2" key="1">
    <citation type="journal article" date="2011" name="Stand. Genomic Sci.">
        <title>Complete genome sequence of 'Thioalkalivibrio sulfidophilus' HL-EbGr7.</title>
        <authorList>
            <person name="Muyzer G."/>
            <person name="Sorokin D.Y."/>
            <person name="Mavromatis K."/>
            <person name="Lapidus A."/>
            <person name="Clum A."/>
            <person name="Ivanova N."/>
            <person name="Pati A."/>
            <person name="d'Haeseleer P."/>
            <person name="Woyke T."/>
            <person name="Kyrpides N.C."/>
        </authorList>
    </citation>
    <scope>NUCLEOTIDE SEQUENCE [LARGE SCALE GENOMIC DNA]</scope>
    <source>
        <strain evidence="2">HL-EbGR7</strain>
    </source>
</reference>
<dbReference type="eggNOG" id="COG1216">
    <property type="taxonomic scope" value="Bacteria"/>
</dbReference>
<dbReference type="STRING" id="396588.Tgr7_2365"/>
<accession>B8GV97</accession>
<dbReference type="InterPro" id="IPR029044">
    <property type="entry name" value="Nucleotide-diphossugar_trans"/>
</dbReference>
<dbReference type="HOGENOM" id="CLU_025996_0_0_6"/>
<organism evidence="2 3">
    <name type="scientific">Thioalkalivibrio sulfidiphilus (strain HL-EbGR7)</name>
    <dbReference type="NCBI Taxonomy" id="396588"/>
    <lineage>
        <taxon>Bacteria</taxon>
        <taxon>Pseudomonadati</taxon>
        <taxon>Pseudomonadota</taxon>
        <taxon>Gammaproteobacteria</taxon>
        <taxon>Chromatiales</taxon>
        <taxon>Ectothiorhodospiraceae</taxon>
        <taxon>Thioalkalivibrio</taxon>
    </lineage>
</organism>
<dbReference type="PANTHER" id="PTHR43685:SF2">
    <property type="entry name" value="GLYCOSYLTRANSFERASE 2-LIKE DOMAIN-CONTAINING PROTEIN"/>
    <property type="match status" value="1"/>
</dbReference>
<keyword evidence="2" id="KW-0808">Transferase</keyword>
<dbReference type="EMBL" id="CP001339">
    <property type="protein sequence ID" value="ACL73443.1"/>
    <property type="molecule type" value="Genomic_DNA"/>
</dbReference>
<evidence type="ECO:0000259" key="1">
    <source>
        <dbReference type="Pfam" id="PF00535"/>
    </source>
</evidence>
<name>B8GV97_THISH</name>